<evidence type="ECO:0000256" key="3">
    <source>
        <dbReference type="ARBA" id="ARBA00022630"/>
    </source>
</evidence>
<dbReference type="Gene3D" id="3.30.465.10">
    <property type="match status" value="1"/>
</dbReference>
<name>A0A386ZGV1_9NOCA</name>
<dbReference type="AlphaFoldDB" id="A0A386ZGV1"/>
<dbReference type="InterPro" id="IPR012951">
    <property type="entry name" value="BBE"/>
</dbReference>
<dbReference type="Pfam" id="PF08031">
    <property type="entry name" value="BBE"/>
    <property type="match status" value="1"/>
</dbReference>
<evidence type="ECO:0000256" key="4">
    <source>
        <dbReference type="ARBA" id="ARBA00022827"/>
    </source>
</evidence>
<comment type="similarity">
    <text evidence="2">Belongs to the oxygen-dependent FAD-linked oxidoreductase family.</text>
</comment>
<evidence type="ECO:0000313" key="8">
    <source>
        <dbReference type="Proteomes" id="UP000267164"/>
    </source>
</evidence>
<keyword evidence="8" id="KW-1185">Reference proteome</keyword>
<evidence type="ECO:0000259" key="6">
    <source>
        <dbReference type="PROSITE" id="PS51387"/>
    </source>
</evidence>
<dbReference type="Pfam" id="PF01565">
    <property type="entry name" value="FAD_binding_4"/>
    <property type="match status" value="1"/>
</dbReference>
<dbReference type="PANTHER" id="PTHR42973:SF39">
    <property type="entry name" value="FAD-BINDING PCMH-TYPE DOMAIN-CONTAINING PROTEIN"/>
    <property type="match status" value="1"/>
</dbReference>
<proteinExistence type="inferred from homology"/>
<sequence>MFLRGALGVVVAGVGAAGAVRVATSDVASGAELSGNPSSVPTVSGTVGSGARWRGLQNKLRGRVILPGDPGYPAAKEVFNTRFDGEMPTAIVQVASADDVATVFGFAAENELKVAARAGGHSYAGLSTASGTVIVDVRGLRGVQASAGQAVVAPGHTLYEVYQELDRTGQSLPTGMCPSVGIAGLTLGGGYGYDSRAHGLTCDRLLAATLVLPDGSITEVTATERPDLFWALRGGGPLFGIVTSFTFETIPALTKDVVRLTFSGEQAEQVVNGWQQWLRDAPREQWADVSLDADGEGGLHCWMQLVCAEGTAETVTAALVDAIGIPPLTTDPRTLSHMDTVLYLAGGTADQPRAAFTNGSDIVSTLTPDTVTGVVAALTRYSSVGGTGWVQINTLDGALRDLPPTATAYPWRTHAAMIEWGAYEPIPHDSALAYITDAHTALAPHSAGAYINYLEPGDPLSRYYGPNHPRLAALRTQVDPHNLIHTVLNP</sequence>
<organism evidence="7 8">
    <name type="scientific">Nocardia yunnanensis</name>
    <dbReference type="NCBI Taxonomy" id="2382165"/>
    <lineage>
        <taxon>Bacteria</taxon>
        <taxon>Bacillati</taxon>
        <taxon>Actinomycetota</taxon>
        <taxon>Actinomycetes</taxon>
        <taxon>Mycobacteriales</taxon>
        <taxon>Nocardiaceae</taxon>
        <taxon>Nocardia</taxon>
    </lineage>
</organism>
<dbReference type="InterPro" id="IPR016166">
    <property type="entry name" value="FAD-bd_PCMH"/>
</dbReference>
<dbReference type="PROSITE" id="PS51387">
    <property type="entry name" value="FAD_PCMH"/>
    <property type="match status" value="1"/>
</dbReference>
<dbReference type="GO" id="GO:0071949">
    <property type="term" value="F:FAD binding"/>
    <property type="evidence" value="ECO:0007669"/>
    <property type="project" value="InterPro"/>
</dbReference>
<evidence type="ECO:0000256" key="2">
    <source>
        <dbReference type="ARBA" id="ARBA00005466"/>
    </source>
</evidence>
<dbReference type="InterPro" id="IPR016169">
    <property type="entry name" value="FAD-bd_PCMH_sub2"/>
</dbReference>
<dbReference type="Gene3D" id="3.30.43.10">
    <property type="entry name" value="Uridine Diphospho-n-acetylenolpyruvylglucosamine Reductase, domain 2"/>
    <property type="match status" value="1"/>
</dbReference>
<feature type="domain" description="FAD-binding PCMH-type" evidence="6">
    <location>
        <begin position="84"/>
        <end position="252"/>
    </location>
</feature>
<dbReference type="Proteomes" id="UP000267164">
    <property type="component" value="Chromosome"/>
</dbReference>
<dbReference type="OrthoDB" id="545125at2"/>
<dbReference type="RefSeq" id="WP_120739922.1">
    <property type="nucleotide sequence ID" value="NZ_CP032568.1"/>
</dbReference>
<gene>
    <name evidence="7" type="ORF">D7D52_24300</name>
</gene>
<reference evidence="7 8" key="1">
    <citation type="submission" date="2018-09" db="EMBL/GenBank/DDBJ databases">
        <title>Nocardia yunnanensis sp. nov., an actinomycete isolated from a soil sample.</title>
        <authorList>
            <person name="Zhang J."/>
        </authorList>
    </citation>
    <scope>NUCLEOTIDE SEQUENCE [LARGE SCALE GENOMIC DNA]</scope>
    <source>
        <strain evidence="7 8">CFHS0054</strain>
    </source>
</reference>
<protein>
    <submittedName>
        <fullName evidence="7">FAD-binding oxidoreductase</fullName>
    </submittedName>
</protein>
<dbReference type="InterPro" id="IPR050416">
    <property type="entry name" value="FAD-linked_Oxidoreductase"/>
</dbReference>
<dbReference type="SUPFAM" id="SSF56176">
    <property type="entry name" value="FAD-binding/transporter-associated domain-like"/>
    <property type="match status" value="1"/>
</dbReference>
<dbReference type="GO" id="GO:0016491">
    <property type="term" value="F:oxidoreductase activity"/>
    <property type="evidence" value="ECO:0007669"/>
    <property type="project" value="UniProtKB-KW"/>
</dbReference>
<dbReference type="PANTHER" id="PTHR42973">
    <property type="entry name" value="BINDING OXIDOREDUCTASE, PUTATIVE (AFU_ORTHOLOGUE AFUA_1G17690)-RELATED"/>
    <property type="match status" value="1"/>
</dbReference>
<keyword evidence="5" id="KW-0560">Oxidoreductase</keyword>
<dbReference type="InterPro" id="IPR036318">
    <property type="entry name" value="FAD-bd_PCMH-like_sf"/>
</dbReference>
<dbReference type="InterPro" id="IPR016167">
    <property type="entry name" value="FAD-bd_PCMH_sub1"/>
</dbReference>
<dbReference type="EMBL" id="CP032568">
    <property type="protein sequence ID" value="AYF76423.1"/>
    <property type="molecule type" value="Genomic_DNA"/>
</dbReference>
<evidence type="ECO:0000313" key="7">
    <source>
        <dbReference type="EMBL" id="AYF76423.1"/>
    </source>
</evidence>
<comment type="cofactor">
    <cofactor evidence="1">
        <name>FAD</name>
        <dbReference type="ChEBI" id="CHEBI:57692"/>
    </cofactor>
</comment>
<evidence type="ECO:0000256" key="5">
    <source>
        <dbReference type="ARBA" id="ARBA00023002"/>
    </source>
</evidence>
<accession>A0A386ZGV1</accession>
<dbReference type="Gene3D" id="3.40.462.20">
    <property type="match status" value="1"/>
</dbReference>
<evidence type="ECO:0000256" key="1">
    <source>
        <dbReference type="ARBA" id="ARBA00001974"/>
    </source>
</evidence>
<keyword evidence="4" id="KW-0274">FAD</keyword>
<dbReference type="KEGG" id="nyu:D7D52_24300"/>
<dbReference type="InterPro" id="IPR006094">
    <property type="entry name" value="Oxid_FAD_bind_N"/>
</dbReference>
<keyword evidence="3" id="KW-0285">Flavoprotein</keyword>